<evidence type="ECO:0000259" key="3">
    <source>
        <dbReference type="Pfam" id="PF24322"/>
    </source>
</evidence>
<evidence type="ECO:0008006" key="6">
    <source>
        <dbReference type="Google" id="ProtNLM"/>
    </source>
</evidence>
<dbReference type="Pfam" id="PF24322">
    <property type="entry name" value="Tle3"/>
    <property type="match status" value="1"/>
</dbReference>
<feature type="domain" description="T6SS Tle3 phospholipase effector alpha/beta" evidence="3">
    <location>
        <begin position="35"/>
        <end position="391"/>
    </location>
</feature>
<protein>
    <recommendedName>
        <fullName evidence="6">DUF3274 domain-containing protein</fullName>
    </recommendedName>
</protein>
<feature type="region of interest" description="Disordered" evidence="1">
    <location>
        <begin position="485"/>
        <end position="504"/>
    </location>
</feature>
<evidence type="ECO:0000259" key="2">
    <source>
        <dbReference type="Pfam" id="PF11678"/>
    </source>
</evidence>
<sequence length="694" mass="77183">MAETASSYHVIAQGAAVTMSNRPGPRHIEIPADRPGVVIFLHGVNDPGVSYEHVERGLCEGLNERLSRRDLRPGEYGAEFRNAKEATYKDPRFDRQKEVKYDPDTYQFQRTESAQKGQETHSMLIPFYWGYRASPSEIKGGEKHPVMLRGQYQDIHGNRLSKNFAKGGGMFNNATTNIPEMYGTGFQQSTGNRMAALVGMSDYQYSSTSPHRRYQVLAAVRLAMLILEIRRADPDETITVMAHSQGTVITLLAQAMLAESKEQGARCADCIIMVDSPYSLGEPFLAQVAQPSAVQYTTRGKLNTLLEIVKAVTTSPHAAPGLDELGAQNPKYGGRTGKGWSLTQATRIDSKDGSTHVFAERDNRGKVYLYFCTEDTTVGLPNVKGIGTYGVANTIDEHWNSNAQDGGQTKATLKAMDALKEHRFYQRLWSKGGNMADGKPCAIGKAPPCIERVAQGPTGKAEDRLINAEGVVPPYVPNLYGDEAERGTAREPGKDRPDHVLRDTLLGNPNARVKTVIVNDAPADVALKGRDAVAAWFNGRSPDPEDHTAWVRQVSGAGMQLFEREETPNETRARLENDRAKWDKNSYHSAILRDADNMRRVAAMDVAIGQAKCLDDPDMRNLLILIADWKIDPDVMNDIMANPCYNRRLLQSSRKLVEACFKYYKRGLFPSEYVPTEPPQMIDRETVIDRMVRR</sequence>
<dbReference type="InterPro" id="IPR021692">
    <property type="entry name" value="Tle3_C"/>
</dbReference>
<name>A0A1X7D2M9_TRICW</name>
<dbReference type="GeneID" id="95552397"/>
<dbReference type="SUPFAM" id="SSF53474">
    <property type="entry name" value="alpha/beta-Hydrolases"/>
    <property type="match status" value="1"/>
</dbReference>
<proteinExistence type="predicted"/>
<feature type="domain" description="Antibacterial effector protein Tle3 C-terminal" evidence="2">
    <location>
        <begin position="530"/>
        <end position="690"/>
    </location>
</feature>
<dbReference type="STRING" id="28094.SAMN06295900_102281"/>
<keyword evidence="5" id="KW-1185">Reference proteome</keyword>
<dbReference type="InterPro" id="IPR056221">
    <property type="entry name" value="Tle3_ab_dom"/>
</dbReference>
<dbReference type="Proteomes" id="UP000192911">
    <property type="component" value="Unassembled WGS sequence"/>
</dbReference>
<reference evidence="5" key="1">
    <citation type="submission" date="2017-04" db="EMBL/GenBank/DDBJ databases">
        <authorList>
            <person name="Varghese N."/>
            <person name="Submissions S."/>
        </authorList>
    </citation>
    <scope>NUCLEOTIDE SEQUENCE [LARGE SCALE GENOMIC DNA]</scope>
    <source>
        <strain evidence="5">Ballard 720</strain>
    </source>
</reference>
<accession>A0A1X7D2M9</accession>
<evidence type="ECO:0000256" key="1">
    <source>
        <dbReference type="SAM" id="MobiDB-lite"/>
    </source>
</evidence>
<gene>
    <name evidence="4" type="ORF">SAMN06295900_102281</name>
</gene>
<dbReference type="EMBL" id="FXAH01000002">
    <property type="protein sequence ID" value="SMF07205.1"/>
    <property type="molecule type" value="Genomic_DNA"/>
</dbReference>
<evidence type="ECO:0000313" key="5">
    <source>
        <dbReference type="Proteomes" id="UP000192911"/>
    </source>
</evidence>
<dbReference type="AlphaFoldDB" id="A0A1X7D2M9"/>
<dbReference type="RefSeq" id="WP_085224996.1">
    <property type="nucleotide sequence ID" value="NZ_BSQD01000002.1"/>
</dbReference>
<feature type="compositionally biased region" description="Basic and acidic residues" evidence="1">
    <location>
        <begin position="485"/>
        <end position="502"/>
    </location>
</feature>
<organism evidence="4 5">
    <name type="scientific">Trinickia caryophylli</name>
    <name type="common">Paraburkholderia caryophylli</name>
    <dbReference type="NCBI Taxonomy" id="28094"/>
    <lineage>
        <taxon>Bacteria</taxon>
        <taxon>Pseudomonadati</taxon>
        <taxon>Pseudomonadota</taxon>
        <taxon>Betaproteobacteria</taxon>
        <taxon>Burkholderiales</taxon>
        <taxon>Burkholderiaceae</taxon>
        <taxon>Trinickia</taxon>
    </lineage>
</organism>
<evidence type="ECO:0000313" key="4">
    <source>
        <dbReference type="EMBL" id="SMF07205.1"/>
    </source>
</evidence>
<dbReference type="InterPro" id="IPR029058">
    <property type="entry name" value="AB_hydrolase_fold"/>
</dbReference>
<dbReference type="Pfam" id="PF11678">
    <property type="entry name" value="Tle3_C"/>
    <property type="match status" value="1"/>
</dbReference>
<dbReference type="OrthoDB" id="8829067at2"/>